<organism evidence="2 3">
    <name type="scientific">Dendrothele bispora (strain CBS 962.96)</name>
    <dbReference type="NCBI Taxonomy" id="1314807"/>
    <lineage>
        <taxon>Eukaryota</taxon>
        <taxon>Fungi</taxon>
        <taxon>Dikarya</taxon>
        <taxon>Basidiomycota</taxon>
        <taxon>Agaricomycotina</taxon>
        <taxon>Agaricomycetes</taxon>
        <taxon>Agaricomycetidae</taxon>
        <taxon>Agaricales</taxon>
        <taxon>Agaricales incertae sedis</taxon>
        <taxon>Dendrothele</taxon>
    </lineage>
</organism>
<accession>A0A4S8M8E2</accession>
<sequence>MARSYPCDTVSTDPGSFESEAIPYRLLRTNRLRLDSRMMAILEHNWCIPRGSLDLEAAHNHILANPNLMNVSTSGFEEMAAHYPWGGTIRDTLRNLMLAWQKAPEIFCYESENEDEAASSPGHSALASAPRTPPRQVKTVPARQSIESWINLTNVPDYGEEPVLNSPEVKRSGYRAEPHRSIHSLDSEAGGQTRF</sequence>
<name>A0A4S8M8E2_DENBC</name>
<feature type="region of interest" description="Disordered" evidence="1">
    <location>
        <begin position="113"/>
        <end position="142"/>
    </location>
</feature>
<dbReference type="Proteomes" id="UP000297245">
    <property type="component" value="Unassembled WGS sequence"/>
</dbReference>
<gene>
    <name evidence="2" type="ORF">K435DRAFT_885568</name>
</gene>
<dbReference type="EMBL" id="ML179142">
    <property type="protein sequence ID" value="THU98123.1"/>
    <property type="molecule type" value="Genomic_DNA"/>
</dbReference>
<proteinExistence type="predicted"/>
<dbReference type="AlphaFoldDB" id="A0A4S8M8E2"/>
<feature type="region of interest" description="Disordered" evidence="1">
    <location>
        <begin position="156"/>
        <end position="195"/>
    </location>
</feature>
<protein>
    <submittedName>
        <fullName evidence="2">Uncharacterized protein</fullName>
    </submittedName>
</protein>
<feature type="compositionally biased region" description="Basic and acidic residues" evidence="1">
    <location>
        <begin position="168"/>
        <end position="186"/>
    </location>
</feature>
<reference evidence="2 3" key="1">
    <citation type="journal article" date="2019" name="Nat. Ecol. Evol.">
        <title>Megaphylogeny resolves global patterns of mushroom evolution.</title>
        <authorList>
            <person name="Varga T."/>
            <person name="Krizsan K."/>
            <person name="Foldi C."/>
            <person name="Dima B."/>
            <person name="Sanchez-Garcia M."/>
            <person name="Sanchez-Ramirez S."/>
            <person name="Szollosi G.J."/>
            <person name="Szarkandi J.G."/>
            <person name="Papp V."/>
            <person name="Albert L."/>
            <person name="Andreopoulos W."/>
            <person name="Angelini C."/>
            <person name="Antonin V."/>
            <person name="Barry K.W."/>
            <person name="Bougher N.L."/>
            <person name="Buchanan P."/>
            <person name="Buyck B."/>
            <person name="Bense V."/>
            <person name="Catcheside P."/>
            <person name="Chovatia M."/>
            <person name="Cooper J."/>
            <person name="Damon W."/>
            <person name="Desjardin D."/>
            <person name="Finy P."/>
            <person name="Geml J."/>
            <person name="Haridas S."/>
            <person name="Hughes K."/>
            <person name="Justo A."/>
            <person name="Karasinski D."/>
            <person name="Kautmanova I."/>
            <person name="Kiss B."/>
            <person name="Kocsube S."/>
            <person name="Kotiranta H."/>
            <person name="LaButti K.M."/>
            <person name="Lechner B.E."/>
            <person name="Liimatainen K."/>
            <person name="Lipzen A."/>
            <person name="Lukacs Z."/>
            <person name="Mihaltcheva S."/>
            <person name="Morgado L.N."/>
            <person name="Niskanen T."/>
            <person name="Noordeloos M.E."/>
            <person name="Ohm R.A."/>
            <person name="Ortiz-Santana B."/>
            <person name="Ovrebo C."/>
            <person name="Racz N."/>
            <person name="Riley R."/>
            <person name="Savchenko A."/>
            <person name="Shiryaev A."/>
            <person name="Soop K."/>
            <person name="Spirin V."/>
            <person name="Szebenyi C."/>
            <person name="Tomsovsky M."/>
            <person name="Tulloss R.E."/>
            <person name="Uehling J."/>
            <person name="Grigoriev I.V."/>
            <person name="Vagvolgyi C."/>
            <person name="Papp T."/>
            <person name="Martin F.M."/>
            <person name="Miettinen O."/>
            <person name="Hibbett D.S."/>
            <person name="Nagy L.G."/>
        </authorList>
    </citation>
    <scope>NUCLEOTIDE SEQUENCE [LARGE SCALE GENOMIC DNA]</scope>
    <source>
        <strain evidence="2 3">CBS 962.96</strain>
    </source>
</reference>
<evidence type="ECO:0000313" key="3">
    <source>
        <dbReference type="Proteomes" id="UP000297245"/>
    </source>
</evidence>
<evidence type="ECO:0000256" key="1">
    <source>
        <dbReference type="SAM" id="MobiDB-lite"/>
    </source>
</evidence>
<keyword evidence="3" id="KW-1185">Reference proteome</keyword>
<evidence type="ECO:0000313" key="2">
    <source>
        <dbReference type="EMBL" id="THU98123.1"/>
    </source>
</evidence>